<evidence type="ECO:0000313" key="2">
    <source>
        <dbReference type="Proteomes" id="UP001595904"/>
    </source>
</evidence>
<name>A0ABV8T1F3_9GAMM</name>
<dbReference type="EMBL" id="JBHSDU010000015">
    <property type="protein sequence ID" value="MFC4312993.1"/>
    <property type="molecule type" value="Genomic_DNA"/>
</dbReference>
<comment type="caution">
    <text evidence="1">The sequence shown here is derived from an EMBL/GenBank/DDBJ whole genome shotgun (WGS) entry which is preliminary data.</text>
</comment>
<accession>A0ABV8T1F3</accession>
<reference evidence="2" key="1">
    <citation type="journal article" date="2019" name="Int. J. Syst. Evol. Microbiol.">
        <title>The Global Catalogue of Microorganisms (GCM) 10K type strain sequencing project: providing services to taxonomists for standard genome sequencing and annotation.</title>
        <authorList>
            <consortium name="The Broad Institute Genomics Platform"/>
            <consortium name="The Broad Institute Genome Sequencing Center for Infectious Disease"/>
            <person name="Wu L."/>
            <person name="Ma J."/>
        </authorList>
    </citation>
    <scope>NUCLEOTIDE SEQUENCE [LARGE SCALE GENOMIC DNA]</scope>
    <source>
        <strain evidence="2">CGMCC 1.10759</strain>
    </source>
</reference>
<sequence>MTFTCAVLVTTAPLYRLKQGLTPEQVHAASDLEDVAVACDAVILWEPSTPELIEHATAIYHRLPAQALASRIERYSAVFEPPTWYRYRLFPSDASKRCATVAITSW</sequence>
<protein>
    <submittedName>
        <fullName evidence="1">Uncharacterized protein</fullName>
    </submittedName>
</protein>
<evidence type="ECO:0000313" key="1">
    <source>
        <dbReference type="EMBL" id="MFC4312993.1"/>
    </source>
</evidence>
<keyword evidence="2" id="KW-1185">Reference proteome</keyword>
<dbReference type="Proteomes" id="UP001595904">
    <property type="component" value="Unassembled WGS sequence"/>
</dbReference>
<gene>
    <name evidence="1" type="ORF">ACFPN2_28175</name>
</gene>
<proteinExistence type="predicted"/>
<dbReference type="RefSeq" id="WP_380602932.1">
    <property type="nucleotide sequence ID" value="NZ_JBHSDU010000015.1"/>
</dbReference>
<organism evidence="1 2">
    <name type="scientific">Steroidobacter flavus</name>
    <dbReference type="NCBI Taxonomy" id="1842136"/>
    <lineage>
        <taxon>Bacteria</taxon>
        <taxon>Pseudomonadati</taxon>
        <taxon>Pseudomonadota</taxon>
        <taxon>Gammaproteobacteria</taxon>
        <taxon>Steroidobacterales</taxon>
        <taxon>Steroidobacteraceae</taxon>
        <taxon>Steroidobacter</taxon>
    </lineage>
</organism>